<sequence length="82" mass="8794">MVLVFTPSLATSTFPFPLTSGEQGLHSISEPFPRLQYNTCIAGAAADPSLTGDTWILGDVFLQNVYTTWDVGNGRIGFVTLA</sequence>
<name>A0ACC0UKM8_9AGAM</name>
<evidence type="ECO:0000313" key="1">
    <source>
        <dbReference type="EMBL" id="KAI9511662.1"/>
    </source>
</evidence>
<protein>
    <submittedName>
        <fullName evidence="1">Uncharacterized protein</fullName>
    </submittedName>
</protein>
<accession>A0ACC0UKM8</accession>
<proteinExistence type="predicted"/>
<keyword evidence="2" id="KW-1185">Reference proteome</keyword>
<dbReference type="Proteomes" id="UP001207468">
    <property type="component" value="Unassembled WGS sequence"/>
</dbReference>
<gene>
    <name evidence="1" type="ORF">F5148DRAFT_1169503</name>
</gene>
<organism evidence="1 2">
    <name type="scientific">Russula earlei</name>
    <dbReference type="NCBI Taxonomy" id="71964"/>
    <lineage>
        <taxon>Eukaryota</taxon>
        <taxon>Fungi</taxon>
        <taxon>Dikarya</taxon>
        <taxon>Basidiomycota</taxon>
        <taxon>Agaricomycotina</taxon>
        <taxon>Agaricomycetes</taxon>
        <taxon>Russulales</taxon>
        <taxon>Russulaceae</taxon>
        <taxon>Russula</taxon>
    </lineage>
</organism>
<evidence type="ECO:0000313" key="2">
    <source>
        <dbReference type="Proteomes" id="UP001207468"/>
    </source>
</evidence>
<comment type="caution">
    <text evidence="1">The sequence shown here is derived from an EMBL/GenBank/DDBJ whole genome shotgun (WGS) entry which is preliminary data.</text>
</comment>
<reference evidence="1" key="1">
    <citation type="submission" date="2021-03" db="EMBL/GenBank/DDBJ databases">
        <title>Evolutionary priming and transition to the ectomycorrhizal habit in an iconic lineage of mushroom-forming fungi: is preadaptation a requirement?</title>
        <authorList>
            <consortium name="DOE Joint Genome Institute"/>
            <person name="Looney B.P."/>
            <person name="Miyauchi S."/>
            <person name="Morin E."/>
            <person name="Drula E."/>
            <person name="Courty P.E."/>
            <person name="Chicoki N."/>
            <person name="Fauchery L."/>
            <person name="Kohler A."/>
            <person name="Kuo A."/>
            <person name="LaButti K."/>
            <person name="Pangilinan J."/>
            <person name="Lipzen A."/>
            <person name="Riley R."/>
            <person name="Andreopoulos W."/>
            <person name="He G."/>
            <person name="Johnson J."/>
            <person name="Barry K.W."/>
            <person name="Grigoriev I.V."/>
            <person name="Nagy L."/>
            <person name="Hibbett D."/>
            <person name="Henrissat B."/>
            <person name="Matheny P.B."/>
            <person name="Labbe J."/>
            <person name="Martin A.F."/>
        </authorList>
    </citation>
    <scope>NUCLEOTIDE SEQUENCE</scope>
    <source>
        <strain evidence="1">BPL698</strain>
    </source>
</reference>
<dbReference type="EMBL" id="JAGFNK010000019">
    <property type="protein sequence ID" value="KAI9511662.1"/>
    <property type="molecule type" value="Genomic_DNA"/>
</dbReference>